<dbReference type="CDD" id="cd14785">
    <property type="entry name" value="V-ATPase_C"/>
    <property type="match status" value="1"/>
</dbReference>
<gene>
    <name evidence="7" type="ORF">GRF29_106g1120560</name>
</gene>
<reference evidence="7 8" key="1">
    <citation type="submission" date="2021-02" db="EMBL/GenBank/DDBJ databases">
        <title>Genome assembly of Pseudopithomyces chartarum.</title>
        <authorList>
            <person name="Jauregui R."/>
            <person name="Singh J."/>
            <person name="Voisey C."/>
        </authorList>
    </citation>
    <scope>NUCLEOTIDE SEQUENCE [LARGE SCALE GENOMIC DNA]</scope>
    <source>
        <strain evidence="7 8">AGR01</strain>
    </source>
</reference>
<dbReference type="Gene3D" id="1.20.1460.10">
    <property type="entry name" value="subunit c (vma5p) of the yeast v-atpase, domain 2"/>
    <property type="match status" value="1"/>
</dbReference>
<keyword evidence="4 6" id="KW-0406">Ion transport</keyword>
<evidence type="ECO:0000256" key="6">
    <source>
        <dbReference type="RuleBase" id="RU364010"/>
    </source>
</evidence>
<evidence type="ECO:0000256" key="4">
    <source>
        <dbReference type="ARBA" id="ARBA00023065"/>
    </source>
</evidence>
<keyword evidence="2 6" id="KW-0813">Transport</keyword>
<comment type="caution">
    <text evidence="7">The sequence shown here is derived from an EMBL/GenBank/DDBJ whole genome shotgun (WGS) entry which is preliminary data.</text>
</comment>
<dbReference type="AlphaFoldDB" id="A0AAN6LUE3"/>
<dbReference type="EMBL" id="WVTA01000010">
    <property type="protein sequence ID" value="KAK3203954.1"/>
    <property type="molecule type" value="Genomic_DNA"/>
</dbReference>
<dbReference type="FunFam" id="3.30.70.100:FF:000002">
    <property type="entry name" value="V-type proton ATPase subunit C"/>
    <property type="match status" value="1"/>
</dbReference>
<dbReference type="PANTHER" id="PTHR10137:SF0">
    <property type="entry name" value="V-TYPE PROTON ATPASE SUBUNIT C"/>
    <property type="match status" value="1"/>
</dbReference>
<evidence type="ECO:0000256" key="1">
    <source>
        <dbReference type="ARBA" id="ARBA00006138"/>
    </source>
</evidence>
<dbReference type="Proteomes" id="UP001280581">
    <property type="component" value="Unassembled WGS sequence"/>
</dbReference>
<sequence length="393" mass="44508">MSKDTKYLLVSLPTSISPSHHQDEALEALRSTIGTDNGQTHPFAIPNFKIGTLDALVQQADDLAKLESSCQQVVAKVADSLRSILDGDEDRVQQHKTINDKPVDQYLRTFQWNKIKYRQDKPIADLIDSLQKEVAGIDNDVKAKFSQYSTTKTNLAQAERKRTGNLSTKSLTTVVNPRLIIRDSDYLDTHLIAVPNMSVKDFYKNYETLSDKVVPRSAIEVAKDEEFTLFAVVTFKKTSADFIHKCREKRWTPREYTYKEGGKEAEAKEASDLEQEAKKLWGEALRLGRTGYSESAMIWVHVLALRVFVETVLRYGLPLDFVCGLIQTNTKAAKKARTNLDANYSYLGGNAFNRDNKGRPKKDDQALTNEMQSQGHLGDAEYSPYVYYEFEIV</sequence>
<name>A0AAN6LUE3_9PLEO</name>
<dbReference type="Gene3D" id="3.30.70.1180">
    <property type="entry name" value="Vacuolar atp synthase subunit c, domain 1"/>
    <property type="match status" value="1"/>
</dbReference>
<comment type="similarity">
    <text evidence="1 6">Belongs to the V-ATPase C subunit family.</text>
</comment>
<comment type="function">
    <text evidence="6">Subunit of the V1 complex of vacuolar(H+)-ATPase (V-ATPase), a multisubunit enzyme composed of a peripheral complex (V1) that hydrolyzes ATP and a membrane integral complex (V0) that translocates protons. V-ATPase is responsible for acidifying and maintaining the pH of intracellular compartments and in some cell types, is targeted to the plasma membrane, where it is responsible for acidifying the extracellular environment. Subunit C is necessary for the assembly of the catalytic sector of the enzyme and is likely to have a specific function in its catalytic activity.</text>
</comment>
<dbReference type="PANTHER" id="PTHR10137">
    <property type="entry name" value="V-TYPE PROTON ATPASE SUBUNIT C"/>
    <property type="match status" value="1"/>
</dbReference>
<evidence type="ECO:0000256" key="3">
    <source>
        <dbReference type="ARBA" id="ARBA00022781"/>
    </source>
</evidence>
<keyword evidence="8" id="KW-1185">Reference proteome</keyword>
<evidence type="ECO:0000313" key="7">
    <source>
        <dbReference type="EMBL" id="KAK3203954.1"/>
    </source>
</evidence>
<organism evidence="7 8">
    <name type="scientific">Pseudopithomyces chartarum</name>
    <dbReference type="NCBI Taxonomy" id="1892770"/>
    <lineage>
        <taxon>Eukaryota</taxon>
        <taxon>Fungi</taxon>
        <taxon>Dikarya</taxon>
        <taxon>Ascomycota</taxon>
        <taxon>Pezizomycotina</taxon>
        <taxon>Dothideomycetes</taxon>
        <taxon>Pleosporomycetidae</taxon>
        <taxon>Pleosporales</taxon>
        <taxon>Massarineae</taxon>
        <taxon>Didymosphaeriaceae</taxon>
        <taxon>Pseudopithomyces</taxon>
    </lineage>
</organism>
<evidence type="ECO:0000313" key="8">
    <source>
        <dbReference type="Proteomes" id="UP001280581"/>
    </source>
</evidence>
<accession>A0AAN6LUE3</accession>
<dbReference type="GO" id="GO:0046961">
    <property type="term" value="F:proton-transporting ATPase activity, rotational mechanism"/>
    <property type="evidence" value="ECO:0007669"/>
    <property type="project" value="InterPro"/>
</dbReference>
<dbReference type="InterPro" id="IPR036132">
    <property type="entry name" value="Vac_ATP_synth_c_sf"/>
</dbReference>
<protein>
    <recommendedName>
        <fullName evidence="6">V-type proton ATPase subunit C</fullName>
    </recommendedName>
</protein>
<dbReference type="InterPro" id="IPR004907">
    <property type="entry name" value="ATPase_V1-cplx_csu"/>
</dbReference>
<dbReference type="SUPFAM" id="SSF118203">
    <property type="entry name" value="Vacuolar ATP synthase subunit C"/>
    <property type="match status" value="1"/>
</dbReference>
<evidence type="ECO:0000256" key="5">
    <source>
        <dbReference type="ARBA" id="ARBA00053565"/>
    </source>
</evidence>
<keyword evidence="3 6" id="KW-0375">Hydrogen ion transport</keyword>
<dbReference type="GO" id="GO:0000221">
    <property type="term" value="C:vacuolar proton-transporting V-type ATPase, V1 domain"/>
    <property type="evidence" value="ECO:0007669"/>
    <property type="project" value="TreeGrafter"/>
</dbReference>
<evidence type="ECO:0000256" key="2">
    <source>
        <dbReference type="ARBA" id="ARBA00022448"/>
    </source>
</evidence>
<proteinExistence type="inferred from homology"/>
<comment type="subunit">
    <text evidence="6">V-ATPase is a heteromultimeric enzyme composed of a peripheral catalytic V1 complex (components A to H) attached to an integral membrane V0 proton pore complex.</text>
</comment>
<dbReference type="Gene3D" id="3.30.70.100">
    <property type="match status" value="1"/>
</dbReference>
<dbReference type="Pfam" id="PF03223">
    <property type="entry name" value="V-ATPase_C"/>
    <property type="match status" value="1"/>
</dbReference>
<comment type="function">
    <text evidence="5">Subunit of the V1 complex of vacuolar(H+)-ATPase (V-ATPase), a multisubunit enzyme composed of a peripheral complex (V1) that hydrolyzes ATP and a membrane integral complex (V0) that translocates protons. V-ATPase is responsible for acidifying and maintaining the pH of intracellular compartments. Subunit C is necessary for the assembly of the catalytic sector of the enzyme and is likely to have a specific function in its catalytic activity. Reversibly leaves the enzyme after glucose depletion, causing the catalytic subcomplex V1 to detach from the V0 section.</text>
</comment>